<keyword evidence="5 6" id="KW-0472">Membrane</keyword>
<feature type="transmembrane region" description="Helical" evidence="6">
    <location>
        <begin position="321"/>
        <end position="340"/>
    </location>
</feature>
<dbReference type="InterPro" id="IPR053219">
    <property type="entry name" value="GPCR_Dmsr-1"/>
</dbReference>
<dbReference type="InterPro" id="IPR019427">
    <property type="entry name" value="7TM_GPCR_serpentine_rcpt_Srw"/>
</dbReference>
<keyword evidence="3 6" id="KW-0812">Transmembrane</keyword>
<dbReference type="GO" id="GO:0008528">
    <property type="term" value="F:G protein-coupled peptide receptor activity"/>
    <property type="evidence" value="ECO:0007669"/>
    <property type="project" value="InterPro"/>
</dbReference>
<comment type="similarity">
    <text evidence="2">Belongs to the G-protein coupled receptor 1 family.</text>
</comment>
<reference evidence="8" key="1">
    <citation type="submission" date="2022-01" db="EMBL/GenBank/DDBJ databases">
        <authorList>
            <person name="King R."/>
        </authorList>
    </citation>
    <scope>NUCLEOTIDE SEQUENCE</scope>
</reference>
<dbReference type="SUPFAM" id="SSF81321">
    <property type="entry name" value="Family A G protein-coupled receptor-like"/>
    <property type="match status" value="1"/>
</dbReference>
<dbReference type="PROSITE" id="PS50262">
    <property type="entry name" value="G_PROTEIN_RECEP_F1_2"/>
    <property type="match status" value="1"/>
</dbReference>
<gene>
    <name evidence="8" type="ORF">PSYICH_LOCUS5942</name>
</gene>
<dbReference type="PANTHER" id="PTHR46273">
    <property type="entry name" value="MYOSUPPRESSIN RECEPTOR 1, ISOFORM B-RELATED"/>
    <property type="match status" value="1"/>
</dbReference>
<dbReference type="Proteomes" id="UP001153636">
    <property type="component" value="Chromosome 18"/>
</dbReference>
<dbReference type="Gene3D" id="1.20.1070.10">
    <property type="entry name" value="Rhodopsin 7-helix transmembrane proteins"/>
    <property type="match status" value="1"/>
</dbReference>
<dbReference type="CDD" id="cd14978">
    <property type="entry name" value="7tmA_FMRFamide_R-like"/>
    <property type="match status" value="1"/>
</dbReference>
<comment type="subcellular location">
    <subcellularLocation>
        <location evidence="1">Membrane</location>
    </subcellularLocation>
</comment>
<evidence type="ECO:0000256" key="6">
    <source>
        <dbReference type="SAM" id="Phobius"/>
    </source>
</evidence>
<proteinExistence type="inferred from homology"/>
<dbReference type="AlphaFoldDB" id="A0A9P0CK96"/>
<keyword evidence="4 6" id="KW-1133">Transmembrane helix</keyword>
<keyword evidence="9" id="KW-1185">Reference proteome</keyword>
<dbReference type="EMBL" id="OV651830">
    <property type="protein sequence ID" value="CAH1104922.1"/>
    <property type="molecule type" value="Genomic_DNA"/>
</dbReference>
<evidence type="ECO:0000256" key="5">
    <source>
        <dbReference type="ARBA" id="ARBA00023136"/>
    </source>
</evidence>
<evidence type="ECO:0000256" key="3">
    <source>
        <dbReference type="ARBA" id="ARBA00022692"/>
    </source>
</evidence>
<feature type="transmembrane region" description="Helical" evidence="6">
    <location>
        <begin position="56"/>
        <end position="75"/>
    </location>
</feature>
<evidence type="ECO:0000256" key="1">
    <source>
        <dbReference type="ARBA" id="ARBA00004370"/>
    </source>
</evidence>
<evidence type="ECO:0000313" key="8">
    <source>
        <dbReference type="EMBL" id="CAH1104922.1"/>
    </source>
</evidence>
<sequence length="386" mass="44862">MNITNESRYCDLDSFKVSYEEIHGLLSFLVCVFGSIANILNICVLTTKEMRWPTNLILTGLAVADLLVMLEYIPFSFHRYMNLDDRKYISHYSYTWAIFMMFHAVFSQLFHFISCCLTVILAIWRYLAITNPSNSRFWCDTKKTFYVIVLTYLACPLICFPLYQSLQIIPYNQTCDSNNKIVDNKTVTNRTDIVYQIIYVMTYVNQNYAQMSFWVYAVVIKFLPCILLTYLSRKLILVLCETKKRKTVLLNYNVPLNNMNDVKPIINLRKKHRQADRTSGMLIAVLLLFLITEFPQSILGLLSATKGATFQTQCYDPLGDIMDILALTNSGINFILYCTMSRQFRTTFQEVFRLKYFLKFNPMSQYAHTNGNGNDRNGEKTQISAV</sequence>
<dbReference type="Pfam" id="PF10324">
    <property type="entry name" value="7TM_GPCR_Srw"/>
    <property type="match status" value="1"/>
</dbReference>
<feature type="transmembrane region" description="Helical" evidence="6">
    <location>
        <begin position="95"/>
        <end position="124"/>
    </location>
</feature>
<feature type="transmembrane region" description="Helical" evidence="6">
    <location>
        <begin position="213"/>
        <end position="231"/>
    </location>
</feature>
<evidence type="ECO:0000256" key="4">
    <source>
        <dbReference type="ARBA" id="ARBA00022989"/>
    </source>
</evidence>
<dbReference type="PRINTS" id="PR00237">
    <property type="entry name" value="GPCRRHODOPSN"/>
</dbReference>
<organism evidence="8 9">
    <name type="scientific">Psylliodes chrysocephalus</name>
    <dbReference type="NCBI Taxonomy" id="3402493"/>
    <lineage>
        <taxon>Eukaryota</taxon>
        <taxon>Metazoa</taxon>
        <taxon>Ecdysozoa</taxon>
        <taxon>Arthropoda</taxon>
        <taxon>Hexapoda</taxon>
        <taxon>Insecta</taxon>
        <taxon>Pterygota</taxon>
        <taxon>Neoptera</taxon>
        <taxon>Endopterygota</taxon>
        <taxon>Coleoptera</taxon>
        <taxon>Polyphaga</taxon>
        <taxon>Cucujiformia</taxon>
        <taxon>Chrysomeloidea</taxon>
        <taxon>Chrysomelidae</taxon>
        <taxon>Galerucinae</taxon>
        <taxon>Alticini</taxon>
        <taxon>Psylliodes</taxon>
    </lineage>
</organism>
<feature type="transmembrane region" description="Helical" evidence="6">
    <location>
        <begin position="279"/>
        <end position="301"/>
    </location>
</feature>
<name>A0A9P0CK96_9CUCU</name>
<protein>
    <recommendedName>
        <fullName evidence="7">G-protein coupled receptors family 1 profile domain-containing protein</fullName>
    </recommendedName>
</protein>
<dbReference type="InterPro" id="IPR017452">
    <property type="entry name" value="GPCR_Rhodpsn_7TM"/>
</dbReference>
<feature type="domain" description="G-protein coupled receptors family 1 profile" evidence="7">
    <location>
        <begin position="37"/>
        <end position="337"/>
    </location>
</feature>
<evidence type="ECO:0000259" key="7">
    <source>
        <dbReference type="PROSITE" id="PS50262"/>
    </source>
</evidence>
<accession>A0A9P0CK96</accession>
<dbReference type="InterPro" id="IPR000276">
    <property type="entry name" value="GPCR_Rhodpsn"/>
</dbReference>
<feature type="transmembrane region" description="Helical" evidence="6">
    <location>
        <begin position="145"/>
        <end position="163"/>
    </location>
</feature>
<feature type="transmembrane region" description="Helical" evidence="6">
    <location>
        <begin position="22"/>
        <end position="44"/>
    </location>
</feature>
<evidence type="ECO:0000313" key="9">
    <source>
        <dbReference type="Proteomes" id="UP001153636"/>
    </source>
</evidence>
<dbReference type="GO" id="GO:0005886">
    <property type="term" value="C:plasma membrane"/>
    <property type="evidence" value="ECO:0007669"/>
    <property type="project" value="TreeGrafter"/>
</dbReference>
<dbReference type="PANTHER" id="PTHR46273:SF4">
    <property type="entry name" value="AT19640P"/>
    <property type="match status" value="1"/>
</dbReference>
<evidence type="ECO:0000256" key="2">
    <source>
        <dbReference type="ARBA" id="ARBA00010663"/>
    </source>
</evidence>
<dbReference type="OrthoDB" id="5864054at2759"/>